<evidence type="ECO:0000313" key="1">
    <source>
        <dbReference type="EMBL" id="MBB3061946.1"/>
    </source>
</evidence>
<protein>
    <recommendedName>
        <fullName evidence="3">Alginate export domain-containing protein</fullName>
    </recommendedName>
</protein>
<evidence type="ECO:0000313" key="2">
    <source>
        <dbReference type="Proteomes" id="UP000535937"/>
    </source>
</evidence>
<dbReference type="AlphaFoldDB" id="A0A7W4Z9U9"/>
<reference evidence="1 2" key="1">
    <citation type="submission" date="2020-08" db="EMBL/GenBank/DDBJ databases">
        <title>Genomic Encyclopedia of Type Strains, Phase III (KMG-III): the genomes of soil and plant-associated and newly described type strains.</title>
        <authorList>
            <person name="Whitman W."/>
        </authorList>
    </citation>
    <scope>NUCLEOTIDE SEQUENCE [LARGE SCALE GENOMIC DNA]</scope>
    <source>
        <strain evidence="1 2">CECT 8799</strain>
    </source>
</reference>
<proteinExistence type="predicted"/>
<keyword evidence="2" id="KW-1185">Reference proteome</keyword>
<gene>
    <name evidence="1" type="ORF">FHS09_002789</name>
</gene>
<evidence type="ECO:0008006" key="3">
    <source>
        <dbReference type="Google" id="ProtNLM"/>
    </source>
</evidence>
<dbReference type="EMBL" id="JACHWZ010000012">
    <property type="protein sequence ID" value="MBB3061946.1"/>
    <property type="molecule type" value="Genomic_DNA"/>
</dbReference>
<name>A0A7W4Z9U9_9GAMM</name>
<organism evidence="1 2">
    <name type="scientific">Microbulbifer rhizosphaerae</name>
    <dbReference type="NCBI Taxonomy" id="1562603"/>
    <lineage>
        <taxon>Bacteria</taxon>
        <taxon>Pseudomonadati</taxon>
        <taxon>Pseudomonadota</taxon>
        <taxon>Gammaproteobacteria</taxon>
        <taxon>Cellvibrionales</taxon>
        <taxon>Microbulbiferaceae</taxon>
        <taxon>Microbulbifer</taxon>
    </lineage>
</organism>
<dbReference type="RefSeq" id="WP_183460787.1">
    <property type="nucleotide sequence ID" value="NZ_JACHWZ010000012.1"/>
</dbReference>
<sequence>MSAEASLYHQNGDERFKTTLFVRGDSADGERSHGDLRELYWQHLADNWEMRLGIARVFWGATESVHRVDIVNQTDAVEAPDGEDKLGQPMLHFTYYLADSSLEFFLLPGFRERTFPGVEGRLRAERSVLDGADYRAGANRSQWDYALRWSGTWRDVDVGLSWFDGVNRTPRFEARNDGLVAIYEPLQQLGLDLQAPRGNWLWKLDAVYRHTPGEHYLSYTGGFEYTRAGIVGTSSDLGWLLEYSHDSRGDNSTEPYQRDLFAGVRWSFNDIAGSSLLLGISQDFQAGDSRYLTLEGERRWSDNWSLGLDLWLFESAGEADPFHPYTRDDFLQFTAEYHF</sequence>
<accession>A0A7W4Z9U9</accession>
<comment type="caution">
    <text evidence="1">The sequence shown here is derived from an EMBL/GenBank/DDBJ whole genome shotgun (WGS) entry which is preliminary data.</text>
</comment>
<dbReference type="Proteomes" id="UP000535937">
    <property type="component" value="Unassembled WGS sequence"/>
</dbReference>